<evidence type="ECO:0000313" key="2">
    <source>
        <dbReference type="Proteomes" id="UP000887572"/>
    </source>
</evidence>
<dbReference type="PANTHER" id="PTHR32046">
    <property type="entry name" value="G DOMAIN-CONTAINING PROTEIN"/>
    <property type="match status" value="1"/>
</dbReference>
<evidence type="ECO:0000313" key="3">
    <source>
        <dbReference type="WBParaSite" id="Gr19_v10_g9086.t1"/>
    </source>
</evidence>
<feature type="compositionally biased region" description="Polar residues" evidence="1">
    <location>
        <begin position="38"/>
        <end position="54"/>
    </location>
</feature>
<dbReference type="AlphaFoldDB" id="A0A914ID21"/>
<reference evidence="3" key="1">
    <citation type="submission" date="2022-11" db="UniProtKB">
        <authorList>
            <consortium name="WormBaseParasite"/>
        </authorList>
    </citation>
    <scope>IDENTIFICATION</scope>
</reference>
<name>A0A914ID21_GLORO</name>
<keyword evidence="2" id="KW-1185">Reference proteome</keyword>
<organism evidence="2 3">
    <name type="scientific">Globodera rostochiensis</name>
    <name type="common">Golden nematode worm</name>
    <name type="synonym">Heterodera rostochiensis</name>
    <dbReference type="NCBI Taxonomy" id="31243"/>
    <lineage>
        <taxon>Eukaryota</taxon>
        <taxon>Metazoa</taxon>
        <taxon>Ecdysozoa</taxon>
        <taxon>Nematoda</taxon>
        <taxon>Chromadorea</taxon>
        <taxon>Rhabditida</taxon>
        <taxon>Tylenchina</taxon>
        <taxon>Tylenchomorpha</taxon>
        <taxon>Tylenchoidea</taxon>
        <taxon>Heteroderidae</taxon>
        <taxon>Heteroderinae</taxon>
        <taxon>Globodera</taxon>
    </lineage>
</organism>
<dbReference type="SUPFAM" id="SSF52540">
    <property type="entry name" value="P-loop containing nucleoside triphosphate hydrolases"/>
    <property type="match status" value="1"/>
</dbReference>
<dbReference type="InterPro" id="IPR027417">
    <property type="entry name" value="P-loop_NTPase"/>
</dbReference>
<dbReference type="Gene3D" id="3.40.50.300">
    <property type="entry name" value="P-loop containing nucleotide triphosphate hydrolases"/>
    <property type="match status" value="1"/>
</dbReference>
<accession>A0A914ID21</accession>
<evidence type="ECO:0000256" key="1">
    <source>
        <dbReference type="SAM" id="MobiDB-lite"/>
    </source>
</evidence>
<sequence>MTSSPKTTDGGLTADKVPQPIAELADELAELAQRQQANSPSPTESGFELVSSSACGRGIGPGNSVADSLRNDQLSQQPQPTTIAQPTVKKKCLAVVEVEQKNKLTICLKYEFFVTEAEPFSASGDEHEHCNPTVEHMMRTLLPNHLRLSMVQLTKMFGLQLQYLDNEFEPARFIDIDPREWGAERVKNRGEYKVLLHLDDNNDRAAKNQLNDASQMNDNGVLNILLLGETCMGKSTLINAVVNYLKHPTFDEAIKADEIEWVIPVKFDTEEYDDDGNSVQKEFQLGEEREDERLEYGKLHTKRPTAYIMHSRGGQKIRLIDTPGTSGVEEDYKNFQNILNFISTLPELHAICIILQSNSTCITAQSKYCFNELFTHLHKNAAENIVFMCTFGRGANYKMGKTRQLLAEVLDEAKNVSIPLNRDRIYCLDNEALEHLCLIKKANVRYPEENMADFSKSWGRADQEFQRLLNYVSTLKPHCTRETLSLNIARKSIVDLSPALADISEAIQDNLVHIKQHEETIITDKRGTLSTLESYRVQMLHERETIYSKAALFCSFMKMWALKPYNDSAEAYIQLSIRNAEHFVAESNGEVNWKLQVEKFEGLKESLRLYKEQKELINAANANDSTGPKVINAADVTEFLEELCKLPIFGERIKQMYETRQKAREGNQKRVRTGIEFMPKPSSNAGNRMEQYPNELEQQRIEQQRRQYHANPRQCKDKSEKRRVKPSRGFEANDAQMASGSAGFRQQPPSTNFDAFCRKLPLVGPVYRRIRPSLAQPPQLQQHHFCFEN</sequence>
<protein>
    <submittedName>
        <fullName evidence="3">G domain-containing protein</fullName>
    </submittedName>
</protein>
<feature type="region of interest" description="Disordered" evidence="1">
    <location>
        <begin position="31"/>
        <end position="82"/>
    </location>
</feature>
<dbReference type="PANTHER" id="PTHR32046:SF11">
    <property type="entry name" value="IMMUNE-ASSOCIATED NUCLEOTIDE-BINDING PROTEIN 10-LIKE"/>
    <property type="match status" value="1"/>
</dbReference>
<dbReference type="Proteomes" id="UP000887572">
    <property type="component" value="Unplaced"/>
</dbReference>
<feature type="region of interest" description="Disordered" evidence="1">
    <location>
        <begin position="660"/>
        <end position="749"/>
    </location>
</feature>
<proteinExistence type="predicted"/>
<dbReference type="WBParaSite" id="Gr19_v10_g9086.t1">
    <property type="protein sequence ID" value="Gr19_v10_g9086.t1"/>
    <property type="gene ID" value="Gr19_v10_g9086"/>
</dbReference>